<gene>
    <name evidence="2" type="ORF">g.47108</name>
</gene>
<dbReference type="EMBL" id="GECZ01025701">
    <property type="protein sequence ID" value="JAS44068.1"/>
    <property type="molecule type" value="Transcribed_RNA"/>
</dbReference>
<protein>
    <submittedName>
        <fullName evidence="2">Uncharacterized protein</fullName>
    </submittedName>
</protein>
<feature type="compositionally biased region" description="Basic and acidic residues" evidence="1">
    <location>
        <begin position="56"/>
        <end position="65"/>
    </location>
</feature>
<accession>A0A1B6F1M3</accession>
<feature type="region of interest" description="Disordered" evidence="1">
    <location>
        <begin position="54"/>
        <end position="84"/>
    </location>
</feature>
<name>A0A1B6F1M3_9HEMI</name>
<feature type="non-terminal residue" evidence="2">
    <location>
        <position position="1"/>
    </location>
</feature>
<feature type="non-terminal residue" evidence="2">
    <location>
        <position position="106"/>
    </location>
</feature>
<reference evidence="2" key="1">
    <citation type="submission" date="2015-11" db="EMBL/GenBank/DDBJ databases">
        <title>De novo transcriptome assembly of four potential Pierce s Disease insect vectors from Arizona vineyards.</title>
        <authorList>
            <person name="Tassone E.E."/>
        </authorList>
    </citation>
    <scope>NUCLEOTIDE SEQUENCE</scope>
</reference>
<evidence type="ECO:0000256" key="1">
    <source>
        <dbReference type="SAM" id="MobiDB-lite"/>
    </source>
</evidence>
<evidence type="ECO:0000313" key="2">
    <source>
        <dbReference type="EMBL" id="JAS44068.1"/>
    </source>
</evidence>
<organism evidence="2">
    <name type="scientific">Cuerna arida</name>
    <dbReference type="NCBI Taxonomy" id="1464854"/>
    <lineage>
        <taxon>Eukaryota</taxon>
        <taxon>Metazoa</taxon>
        <taxon>Ecdysozoa</taxon>
        <taxon>Arthropoda</taxon>
        <taxon>Hexapoda</taxon>
        <taxon>Insecta</taxon>
        <taxon>Pterygota</taxon>
        <taxon>Neoptera</taxon>
        <taxon>Paraneoptera</taxon>
        <taxon>Hemiptera</taxon>
        <taxon>Auchenorrhyncha</taxon>
        <taxon>Membracoidea</taxon>
        <taxon>Cicadellidae</taxon>
        <taxon>Cicadellinae</taxon>
        <taxon>Proconiini</taxon>
        <taxon>Cuerna</taxon>
    </lineage>
</organism>
<proteinExistence type="predicted"/>
<sequence>PTFRPYTQEELEKLLAQYAASNGKPPEVQDQSPSNKLANLYMDDEDAVINVLETSPKSKDQEKSKSAWHLLQSQKHDHPFDDKKGWVTLEPVPWAQSQVQKWEPNA</sequence>
<feature type="compositionally biased region" description="Basic and acidic residues" evidence="1">
    <location>
        <begin position="74"/>
        <end position="84"/>
    </location>
</feature>
<dbReference type="AlphaFoldDB" id="A0A1B6F1M3"/>